<keyword evidence="2" id="KW-0472">Membrane</keyword>
<feature type="region of interest" description="Disordered" evidence="1">
    <location>
        <begin position="447"/>
        <end position="496"/>
    </location>
</feature>
<keyword evidence="6" id="KW-1185">Reference proteome</keyword>
<feature type="transmembrane region" description="Helical" evidence="2">
    <location>
        <begin position="172"/>
        <end position="191"/>
    </location>
</feature>
<feature type="compositionally biased region" description="Basic and acidic residues" evidence="1">
    <location>
        <begin position="265"/>
        <end position="277"/>
    </location>
</feature>
<dbReference type="AlphaFoldDB" id="A0A177UHF3"/>
<evidence type="ECO:0000256" key="2">
    <source>
        <dbReference type="SAM" id="Phobius"/>
    </source>
</evidence>
<accession>A0A177UHF3</accession>
<feature type="compositionally biased region" description="Low complexity" evidence="1">
    <location>
        <begin position="465"/>
        <end position="475"/>
    </location>
</feature>
<gene>
    <name evidence="4" type="ORF">A4X03_0g6226</name>
    <name evidence="3" type="ORF">JKIAZH3_G1147</name>
</gene>
<dbReference type="Proteomes" id="UP000836402">
    <property type="component" value="Unassembled WGS sequence"/>
</dbReference>
<evidence type="ECO:0000256" key="1">
    <source>
        <dbReference type="SAM" id="MobiDB-lite"/>
    </source>
</evidence>
<evidence type="ECO:0000313" key="5">
    <source>
        <dbReference type="Proteomes" id="UP000077671"/>
    </source>
</evidence>
<reference evidence="3" key="3">
    <citation type="submission" date="2020-10" db="EMBL/GenBank/DDBJ databases">
        <authorList>
            <person name="Sedaghatjoo S."/>
        </authorList>
    </citation>
    <scope>NUCLEOTIDE SEQUENCE</scope>
    <source>
        <strain evidence="3">AZH3</strain>
    </source>
</reference>
<evidence type="ECO:0000313" key="6">
    <source>
        <dbReference type="Proteomes" id="UP000836402"/>
    </source>
</evidence>
<feature type="transmembrane region" description="Helical" evidence="2">
    <location>
        <begin position="87"/>
        <end position="106"/>
    </location>
</feature>
<sequence length="496" mass="53908">MVNWSDPLVMQQAYECAVALFWISVGLTIREQISTFSFDWNIITGHRQRRWPHTVYFLVKICWWAYVALNIVFMYTYKEIKCQQAMWSIEAMMGLITVLCSILLACRTVCVYQNTARKVIMVALSIFAMGLAAAWGQGVTSVGAVWVPGGGKPWTEGACAFAGVARSYSYKYIVTILFDLTVLMLTVYGVYRLEGSTTKIGHILIRQGIIYFILTCVVNALITGFTIAQLNPVMSLFLAVPVSAISMVASTRLYVELSEETRPSRDRRLTFSREKGGSDFGTASANTADSRKRNLKGLFGRMSSASRAGSEKAPHILPLNLIASSPLVGGVDGATLAQSADGQVYMVQSIPRNQFSDEQLRERAAAEDAIENVSTPVMSANATASEEMTGSAVRRSRPSIETVPACVSPSCVTPSCGSHMYRPHRKQPSYSVLPSAAAAAAGLRVQESHTVTSEPMPVHLLGFGSTTSSPSSSSTQDKAVAKEFPSLSKGNHGQDQ</sequence>
<feature type="transmembrane region" description="Helical" evidence="2">
    <location>
        <begin position="203"/>
        <end position="227"/>
    </location>
</feature>
<proteinExistence type="predicted"/>
<reference evidence="4" key="2">
    <citation type="journal article" date="2019" name="IMA Fungus">
        <title>Genome sequencing and comparison of five Tilletia species to identify candidate genes for the detection of regulated species infecting wheat.</title>
        <authorList>
            <person name="Nguyen H.D.T."/>
            <person name="Sultana T."/>
            <person name="Kesanakurti P."/>
            <person name="Hambleton S."/>
        </authorList>
    </citation>
    <scope>NUCLEOTIDE SEQUENCE</scope>
    <source>
        <strain evidence="4">DAOMC 238032</strain>
    </source>
</reference>
<keyword evidence="2" id="KW-1133">Transmembrane helix</keyword>
<reference evidence="4" key="1">
    <citation type="submission" date="2016-04" db="EMBL/GenBank/DDBJ databases">
        <authorList>
            <person name="Nguyen H.D."/>
            <person name="Kesanakurti P."/>
            <person name="Cullis J."/>
            <person name="Levesque C.A."/>
            <person name="Hambleton S."/>
        </authorList>
    </citation>
    <scope>NUCLEOTIDE SEQUENCE</scope>
    <source>
        <strain evidence="4">DAOMC 238032</strain>
    </source>
</reference>
<dbReference type="Proteomes" id="UP000077671">
    <property type="component" value="Unassembled WGS sequence"/>
</dbReference>
<keyword evidence="2" id="KW-0812">Transmembrane</keyword>
<feature type="transmembrane region" description="Helical" evidence="2">
    <location>
        <begin position="118"/>
        <end position="136"/>
    </location>
</feature>
<comment type="caution">
    <text evidence="4">The sequence shown here is derived from an EMBL/GenBank/DDBJ whole genome shotgun (WGS) entry which is preliminary data.</text>
</comment>
<evidence type="ECO:0000313" key="3">
    <source>
        <dbReference type="EMBL" id="CAD6918201.1"/>
    </source>
</evidence>
<feature type="transmembrane region" description="Helical" evidence="2">
    <location>
        <begin position="55"/>
        <end position="75"/>
    </location>
</feature>
<name>A0A177UHF3_9BASI</name>
<feature type="region of interest" description="Disordered" evidence="1">
    <location>
        <begin position="265"/>
        <end position="286"/>
    </location>
</feature>
<evidence type="ECO:0000313" key="4">
    <source>
        <dbReference type="EMBL" id="KAE8252224.1"/>
    </source>
</evidence>
<dbReference type="EMBL" id="LWDD02001139">
    <property type="protein sequence ID" value="KAE8252224.1"/>
    <property type="molecule type" value="Genomic_DNA"/>
</dbReference>
<dbReference type="EMBL" id="CAJHJG010002160">
    <property type="protein sequence ID" value="CAD6918201.1"/>
    <property type="molecule type" value="Genomic_DNA"/>
</dbReference>
<protein>
    <submittedName>
        <fullName evidence="4">Uncharacterized protein</fullName>
    </submittedName>
</protein>
<organism evidence="4 5">
    <name type="scientific">Tilletia caries</name>
    <name type="common">wheat bunt fungus</name>
    <dbReference type="NCBI Taxonomy" id="13290"/>
    <lineage>
        <taxon>Eukaryota</taxon>
        <taxon>Fungi</taxon>
        <taxon>Dikarya</taxon>
        <taxon>Basidiomycota</taxon>
        <taxon>Ustilaginomycotina</taxon>
        <taxon>Exobasidiomycetes</taxon>
        <taxon>Tilletiales</taxon>
        <taxon>Tilletiaceae</taxon>
        <taxon>Tilletia</taxon>
    </lineage>
</organism>